<dbReference type="CDD" id="cd04186">
    <property type="entry name" value="GT_2_like_c"/>
    <property type="match status" value="1"/>
</dbReference>
<organism evidence="5 6">
    <name type="scientific">Telmatocola sphagniphila</name>
    <dbReference type="NCBI Taxonomy" id="1123043"/>
    <lineage>
        <taxon>Bacteria</taxon>
        <taxon>Pseudomonadati</taxon>
        <taxon>Planctomycetota</taxon>
        <taxon>Planctomycetia</taxon>
        <taxon>Gemmatales</taxon>
        <taxon>Gemmataceae</taxon>
    </lineage>
</organism>
<dbReference type="InterPro" id="IPR029044">
    <property type="entry name" value="Nucleotide-diphossugar_trans"/>
</dbReference>
<dbReference type="EMBL" id="CP074694">
    <property type="protein sequence ID" value="QVL30262.1"/>
    <property type="molecule type" value="Genomic_DNA"/>
</dbReference>
<dbReference type="CDD" id="cd02511">
    <property type="entry name" value="Beta4Glucosyltransferase"/>
    <property type="match status" value="1"/>
</dbReference>
<dbReference type="InterPro" id="IPR011990">
    <property type="entry name" value="TPR-like_helical_dom_sf"/>
</dbReference>
<evidence type="ECO:0000313" key="5">
    <source>
        <dbReference type="EMBL" id="QVL30262.1"/>
    </source>
</evidence>
<dbReference type="GO" id="GO:0016757">
    <property type="term" value="F:glycosyltransferase activity"/>
    <property type="evidence" value="ECO:0007669"/>
    <property type="project" value="UniProtKB-KW"/>
</dbReference>
<evidence type="ECO:0000313" key="6">
    <source>
        <dbReference type="Proteomes" id="UP000676194"/>
    </source>
</evidence>
<feature type="domain" description="Glycosyltransferase 2-like" evidence="3">
    <location>
        <begin position="321"/>
        <end position="430"/>
    </location>
</feature>
<dbReference type="PROSITE" id="PS50005">
    <property type="entry name" value="TPR"/>
    <property type="match status" value="1"/>
</dbReference>
<dbReference type="SUPFAM" id="SSF48452">
    <property type="entry name" value="TPR-like"/>
    <property type="match status" value="2"/>
</dbReference>
<dbReference type="Gene3D" id="3.90.550.10">
    <property type="entry name" value="Spore Coat Polysaccharide Biosynthesis Protein SpsA, Chain A"/>
    <property type="match status" value="2"/>
</dbReference>
<keyword evidence="5" id="KW-0808">Transferase</keyword>
<evidence type="ECO:0000256" key="1">
    <source>
        <dbReference type="PROSITE-ProRule" id="PRU00339"/>
    </source>
</evidence>
<feature type="region of interest" description="Disordered" evidence="2">
    <location>
        <begin position="566"/>
        <end position="589"/>
    </location>
</feature>
<keyword evidence="6" id="KW-1185">Reference proteome</keyword>
<sequence length="1062" mass="121843">MLNRARIVFNHSIRGECNKRVFEAIASGALLFQEEENWEVQEFLVPEKDYVEYNSENLEQKIRYYLEHPKEISEIVENAQSKLDRFTFPKLWKDIEFKIDDNRSLLDDRMEFRLKNENSIMRWDSPLEVMATKFRRSELAGSIPVPQLIELQNRIAALKSNGRDRFDREMPGPYDYFKVEWERTGWSNAGDVEREFAEKKILLLSRISEELAKSTGKIYFFYEAVNFKREMIHTRAALGCALAREGHILAASNYLSQAVKASPFDRQASRAYTQTLQDIQAFREKNRFLLLQQALQKSAPQVVPQEHWFEGMILSGDELTSIIILCCNEAAYTRRCFESLLLHTRSPYELIVIDNGSTDETEFLLQEYSEKFGADRWLMIRNEHNLGFPKGVNQALKVAHGEYVVLLNNDTIVTADWLEALIDWQISAPDQIGLVGPVSNGTRAPQLVIPDYNSLEGISPFAALRKAEYQGHCLETERLTGFCLLGRKTLFDHLGGLDENFGTGFFEDDDLCVRTRKLGLKLLVALDVYIHHEGSCTFKGLKLDTKRLLNENFALFQKKWGDAESAGYRSQSPKAHSQSPSSRIEKDKKRSVSISLTMMVKNEEANLEDCLLSVRDLVDEMIVVDTGSQDRTREIAQRLGAKVYDFPWVDSFAAARNEGLKHATGDWVFWMDADDRVDEANRQKLKELFDSLDNTMASYVMKCLCVSDGPGGAETVVDHVRLFRRDPRLRWRFRVHEQILPDLRSLNAEIRWSDATIRHVGYKDPALRKSKLGRDRRLLELEIAENPSNPFTLFNLGSIHQELGEHQIALDLFRRSLAGSHPSDSIVRKLYALIVQAHRKLGQNDEAFYAVKAGLQVYPQDSELIFLHAMMLRERGDIPGAEACFKDLINTRESNHFASVDTGLRGYKARHNLAILYMEQGRFGDAQEQWQQVLESEPTFLPALAGFAEIAARLNNKAIFESYLQRMSQLGPTGEIEAESLWVRYYMNLNEFSRVRDRLFKAIEKYPQSVLLRTHLTHALLREGKDPQVAQKALLDLLELDPNNAEAKHNLLVLETVGFKSE</sequence>
<protein>
    <submittedName>
        <fullName evidence="5">Glycosyltransferase</fullName>
        <ecNumber evidence="5">2.4.-.-</ecNumber>
    </submittedName>
</protein>
<dbReference type="Proteomes" id="UP000676194">
    <property type="component" value="Chromosome"/>
</dbReference>
<name>A0A8E6ETQ4_9BACT</name>
<dbReference type="SMART" id="SM00028">
    <property type="entry name" value="TPR"/>
    <property type="match status" value="5"/>
</dbReference>
<dbReference type="Gene3D" id="1.25.40.10">
    <property type="entry name" value="Tetratricopeptide repeat domain"/>
    <property type="match status" value="1"/>
</dbReference>
<dbReference type="EC" id="2.4.-.-" evidence="5"/>
<dbReference type="PANTHER" id="PTHR43179:SF7">
    <property type="entry name" value="RHAMNOSYLTRANSFERASE WBBL"/>
    <property type="match status" value="1"/>
</dbReference>
<dbReference type="SUPFAM" id="SSF53448">
    <property type="entry name" value="Nucleotide-diphospho-sugar transferases"/>
    <property type="match status" value="2"/>
</dbReference>
<evidence type="ECO:0000256" key="2">
    <source>
        <dbReference type="SAM" id="MobiDB-lite"/>
    </source>
</evidence>
<gene>
    <name evidence="5" type="ORF">KIH39_15520</name>
</gene>
<dbReference type="KEGG" id="tsph:KIH39_15520"/>
<dbReference type="PANTHER" id="PTHR43179">
    <property type="entry name" value="RHAMNOSYLTRANSFERASE WBBL"/>
    <property type="match status" value="1"/>
</dbReference>
<feature type="domain" description="Glycosyltransferase 2-like" evidence="3">
    <location>
        <begin position="597"/>
        <end position="697"/>
    </location>
</feature>
<evidence type="ECO:0000259" key="4">
    <source>
        <dbReference type="Pfam" id="PF13524"/>
    </source>
</evidence>
<dbReference type="InterPro" id="IPR001173">
    <property type="entry name" value="Glyco_trans_2-like"/>
</dbReference>
<dbReference type="Pfam" id="PF13432">
    <property type="entry name" value="TPR_16"/>
    <property type="match status" value="1"/>
</dbReference>
<accession>A0A8E6ETQ4</accession>
<keyword evidence="1" id="KW-0802">TPR repeat</keyword>
<feature type="domain" description="Spore protein YkvP/CgeB glycosyl transferase-like" evidence="4">
    <location>
        <begin position="2"/>
        <end position="83"/>
    </location>
</feature>
<feature type="repeat" description="TPR" evidence="1">
    <location>
        <begin position="907"/>
        <end position="940"/>
    </location>
</feature>
<feature type="compositionally biased region" description="Polar residues" evidence="2">
    <location>
        <begin position="568"/>
        <end position="582"/>
    </location>
</feature>
<dbReference type="InterPro" id="IPR055259">
    <property type="entry name" value="YkvP/CgeB_Glyco_trans-like"/>
</dbReference>
<dbReference type="Pfam" id="PF13524">
    <property type="entry name" value="Glyco_trans_1_2"/>
    <property type="match status" value="1"/>
</dbReference>
<proteinExistence type="predicted"/>
<evidence type="ECO:0000259" key="3">
    <source>
        <dbReference type="Pfam" id="PF00535"/>
    </source>
</evidence>
<dbReference type="InterPro" id="IPR019734">
    <property type="entry name" value="TPR_rpt"/>
</dbReference>
<dbReference type="AlphaFoldDB" id="A0A8E6ETQ4"/>
<reference evidence="5" key="1">
    <citation type="submission" date="2021-05" db="EMBL/GenBank/DDBJ databases">
        <title>Complete genome sequence of the cellulolytic planctomycete Telmatocola sphagniphila SP2T and characterization of the first cellulase from planctomycetes.</title>
        <authorList>
            <person name="Rakitin A.L."/>
            <person name="Beletsky A.V."/>
            <person name="Naumoff D.G."/>
            <person name="Kulichevskaya I.S."/>
            <person name="Mardanov A.V."/>
            <person name="Ravin N.V."/>
            <person name="Dedysh S.N."/>
        </authorList>
    </citation>
    <scope>NUCLEOTIDE SEQUENCE</scope>
    <source>
        <strain evidence="5">SP2T</strain>
    </source>
</reference>
<dbReference type="Pfam" id="PF00535">
    <property type="entry name" value="Glycos_transf_2"/>
    <property type="match status" value="2"/>
</dbReference>
<keyword evidence="5" id="KW-0328">Glycosyltransferase</keyword>